<organism evidence="4 5">
    <name type="scientific">Verticillium longisporum</name>
    <name type="common">Verticillium dahliae var. longisporum</name>
    <dbReference type="NCBI Taxonomy" id="100787"/>
    <lineage>
        <taxon>Eukaryota</taxon>
        <taxon>Fungi</taxon>
        <taxon>Dikarya</taxon>
        <taxon>Ascomycota</taxon>
        <taxon>Pezizomycotina</taxon>
        <taxon>Sordariomycetes</taxon>
        <taxon>Hypocreomycetidae</taxon>
        <taxon>Glomerellales</taxon>
        <taxon>Plectosphaerellaceae</taxon>
        <taxon>Verticillium</taxon>
    </lineage>
</organism>
<dbReference type="Gene3D" id="2.60.200.20">
    <property type="match status" value="1"/>
</dbReference>
<keyword evidence="2" id="KW-1133">Transmembrane helix</keyword>
<feature type="compositionally biased region" description="Acidic residues" evidence="1">
    <location>
        <begin position="195"/>
        <end position="209"/>
    </location>
</feature>
<feature type="compositionally biased region" description="Low complexity" evidence="1">
    <location>
        <begin position="562"/>
        <end position="575"/>
    </location>
</feature>
<keyword evidence="2" id="KW-0812">Transmembrane</keyword>
<feature type="transmembrane region" description="Helical" evidence="2">
    <location>
        <begin position="786"/>
        <end position="809"/>
    </location>
</feature>
<protein>
    <recommendedName>
        <fullName evidence="3">FHA domain-containing protein</fullName>
    </recommendedName>
</protein>
<feature type="compositionally biased region" description="Acidic residues" evidence="1">
    <location>
        <begin position="338"/>
        <end position="350"/>
    </location>
</feature>
<reference evidence="4 5" key="1">
    <citation type="submission" date="2015-05" db="EMBL/GenBank/DDBJ databases">
        <authorList>
            <person name="Wang D.B."/>
            <person name="Wang M."/>
        </authorList>
    </citation>
    <scope>NUCLEOTIDE SEQUENCE [LARGE SCALE GENOMIC DNA]</scope>
    <source>
        <strain evidence="4">VL1</strain>
    </source>
</reference>
<gene>
    <name evidence="4" type="ORF">BN1708_015158</name>
</gene>
<sequence>SPSIPNCLVILRLKPGFLTWPLDPRLPIPVNMSDDRMSSTDDVIVSLSFPISDNAYPERRITLNAARPSIQVGRTSKRVANLSAALDNAWLENPVISREHAEIFLGPDPEKAVYIKDRHSRHGTFVNKDRVYPDTPVQLHQGDFVRFGIDIQRDQGLYPPPSASIDIQFINGADHNTTGTHTPVDRSVGYHVPETSDDSDGFDSDDCDDEDRNAVRSAVANLRTAGEQRAPKQDTASIPPTTPAVTHGAAPSKISISAEIIDLDHYKPKGETVIDLTGASNSEQLPTVSKPAPCAGTVTEVLDFDCDDEGKENAHLPMELEPTYSVDHSHQPIRFDTSESENESSNDDTQLDGAPLGVWSSSVIAGTEHTGDDDEDDFEVESSDSISSEDESISDIDEYEDNYEEASIAMEDATKTQSPLSSGWGDYPEPSRSVKEYNELGFLPAIESEKPQVPTSPPEQQWMLPPLQQVLGSNVMTMSTMPTMIPAAPQCTIFVSASATNSQSIYKSRKLPPWREPAVNLQPDRRGQSFNTWRSENEDFLQARESNKQELCRRLSVSKTDLPKSSTTLLSTPTTEPAFSGNPKSGNESTAACEPVTPIDDTEDSLDLAPCSKNLTAQSSPPAEAMWIDSGDRFLTGPPNDPVVADARTSPELDMTSAWSFNQSKMAAATMEPDSNIQASDTVVESQVTSVPVKICEQLRSRASAKRKASNISDVVLGEEAVEAALNDTTNGDELAARAPSAYLGSGDSAASASSETSKSKQRCSFGVHEHDCDRPSKRFRRMAEAASLVALGGAAAGVAFITTLIATAPAL</sequence>
<evidence type="ECO:0000256" key="1">
    <source>
        <dbReference type="SAM" id="MobiDB-lite"/>
    </source>
</evidence>
<dbReference type="InterPro" id="IPR000253">
    <property type="entry name" value="FHA_dom"/>
</dbReference>
<dbReference type="SMART" id="SM00240">
    <property type="entry name" value="FHA"/>
    <property type="match status" value="1"/>
</dbReference>
<feature type="region of interest" description="Disordered" evidence="1">
    <location>
        <begin position="222"/>
        <end position="250"/>
    </location>
</feature>
<feature type="region of interest" description="Disordered" evidence="1">
    <location>
        <begin position="746"/>
        <end position="770"/>
    </location>
</feature>
<feature type="region of interest" description="Disordered" evidence="1">
    <location>
        <begin position="336"/>
        <end position="396"/>
    </location>
</feature>
<dbReference type="AlphaFoldDB" id="A0A0G4M1V1"/>
<feature type="domain" description="FHA" evidence="3">
    <location>
        <begin position="70"/>
        <end position="131"/>
    </location>
</feature>
<dbReference type="PROSITE" id="PS50006">
    <property type="entry name" value="FHA_DOMAIN"/>
    <property type="match status" value="1"/>
</dbReference>
<feature type="region of interest" description="Disordered" evidence="1">
    <location>
        <begin position="562"/>
        <end position="597"/>
    </location>
</feature>
<evidence type="ECO:0000313" key="4">
    <source>
        <dbReference type="EMBL" id="CRK28266.1"/>
    </source>
</evidence>
<dbReference type="Proteomes" id="UP000044602">
    <property type="component" value="Unassembled WGS sequence"/>
</dbReference>
<name>A0A0G4M1V1_VERLO</name>
<proteinExistence type="predicted"/>
<dbReference type="InterPro" id="IPR051176">
    <property type="entry name" value="Cent_Immune-Sig_Mod"/>
</dbReference>
<feature type="non-terminal residue" evidence="4">
    <location>
        <position position="1"/>
    </location>
</feature>
<feature type="region of interest" description="Disordered" evidence="1">
    <location>
        <begin position="180"/>
        <end position="209"/>
    </location>
</feature>
<feature type="compositionally biased region" description="Acidic residues" evidence="1">
    <location>
        <begin position="371"/>
        <end position="396"/>
    </location>
</feature>
<dbReference type="Pfam" id="PF00498">
    <property type="entry name" value="FHA"/>
    <property type="match status" value="1"/>
</dbReference>
<feature type="compositionally biased region" description="Low complexity" evidence="1">
    <location>
        <begin position="746"/>
        <end position="757"/>
    </location>
</feature>
<evidence type="ECO:0000256" key="2">
    <source>
        <dbReference type="SAM" id="Phobius"/>
    </source>
</evidence>
<dbReference type="InterPro" id="IPR008984">
    <property type="entry name" value="SMAD_FHA_dom_sf"/>
</dbReference>
<dbReference type="PANTHER" id="PTHR15715:SF37">
    <property type="entry name" value="LD47843P"/>
    <property type="match status" value="1"/>
</dbReference>
<accession>A0A0G4M1V1</accession>
<dbReference type="SUPFAM" id="SSF49879">
    <property type="entry name" value="SMAD/FHA domain"/>
    <property type="match status" value="1"/>
</dbReference>
<keyword evidence="5" id="KW-1185">Reference proteome</keyword>
<evidence type="ECO:0000259" key="3">
    <source>
        <dbReference type="PROSITE" id="PS50006"/>
    </source>
</evidence>
<dbReference type="EMBL" id="CVQH01020674">
    <property type="protein sequence ID" value="CRK28266.1"/>
    <property type="molecule type" value="Genomic_DNA"/>
</dbReference>
<evidence type="ECO:0000313" key="5">
    <source>
        <dbReference type="Proteomes" id="UP000044602"/>
    </source>
</evidence>
<keyword evidence="2" id="KW-0472">Membrane</keyword>
<dbReference type="PANTHER" id="PTHR15715">
    <property type="entry name" value="CENTROSOMAL PROTEIN OF 170 KDA"/>
    <property type="match status" value="1"/>
</dbReference>
<dbReference type="STRING" id="100787.A0A0G4M1V1"/>